<keyword evidence="1" id="KW-0547">Nucleotide-binding</keyword>
<accession>A0ACC1I244</accession>
<proteinExistence type="predicted"/>
<gene>
    <name evidence="1" type="primary">DBP6_2</name>
    <name evidence="1" type="ORF">LPJ66_010086</name>
</gene>
<reference evidence="1" key="1">
    <citation type="submission" date="2022-07" db="EMBL/GenBank/DDBJ databases">
        <title>Phylogenomic reconstructions and comparative analyses of Kickxellomycotina fungi.</title>
        <authorList>
            <person name="Reynolds N.K."/>
            <person name="Stajich J.E."/>
            <person name="Barry K."/>
            <person name="Grigoriev I.V."/>
            <person name="Crous P."/>
            <person name="Smith M.E."/>
        </authorList>
    </citation>
    <scope>NUCLEOTIDE SEQUENCE</scope>
    <source>
        <strain evidence="1">Benny 63K</strain>
    </source>
</reference>
<keyword evidence="1" id="KW-0067">ATP-binding</keyword>
<comment type="caution">
    <text evidence="1">The sequence shown here is derived from an EMBL/GenBank/DDBJ whole genome shotgun (WGS) entry which is preliminary data.</text>
</comment>
<dbReference type="EMBL" id="JANBPG010002512">
    <property type="protein sequence ID" value="KAJ1885503.1"/>
    <property type="molecule type" value="Genomic_DNA"/>
</dbReference>
<evidence type="ECO:0000313" key="2">
    <source>
        <dbReference type="Proteomes" id="UP001150581"/>
    </source>
</evidence>
<protein>
    <submittedName>
        <fullName evidence="1">ATP-dependent RNA helicase dbp6</fullName>
        <ecNumber evidence="1">3.6.4.13</ecNumber>
    </submittedName>
</protein>
<name>A0ACC1I244_9FUNG</name>
<sequence length="592" mass="64046">DKKSKKQSADTDTQSGSEPGSDADADADADADMAVNAEMEGSDNSSTAEQPTPHNEDEPAPDGLQRFPDFSQEATISSSAAQEAARMGIPQWLAQPTTVDRDVTALANDPRFGLSGHILGQCSKAGIDQLFAVQSAVIPVLRAAHSLSRLRQHVRDICVSAPTGSGKTLAFVIPIVEKLRARVVVRLRALVVLPTKELAQQVKESFDFFCVGTDLRVGLATGDVSLGKEQAALVVGGSGSGNAASGGSSRVDILVCTPGRLLDHLAMTRGFTLQHLEFWVMDEADRLLGEAYQEWLPKVQAAIEAEAEAETDADADLGEHGVPTANACTRRSALARLDPLAQAAPRVQKLLFSATLTRDPGKIARLKLVRPLYVAVTQPQADSQADGTTRYAFPASLREFYAMCAADEKPLWLMWLLWTEGVRHGVCFTKSLETAHRLAQVMQAWAVAVTDWPEGRPAVVVAEYSSDLAAGERARIMRMFRAGEISMLICSDLIARGMDVDQISAVVNYDVPVHMSQYTHRVGRTARAGREGAAYTLVGSAQAFHFKKMMKENGHWDGVLRRVDPAKDVLEGLRGQYKAALERVGEIYGEIN</sequence>
<keyword evidence="1" id="KW-0347">Helicase</keyword>
<keyword evidence="1" id="KW-0378">Hydrolase</keyword>
<evidence type="ECO:0000313" key="1">
    <source>
        <dbReference type="EMBL" id="KAJ1885503.1"/>
    </source>
</evidence>
<feature type="non-terminal residue" evidence="1">
    <location>
        <position position="1"/>
    </location>
</feature>
<dbReference type="EC" id="3.6.4.13" evidence="1"/>
<keyword evidence="2" id="KW-1185">Reference proteome</keyword>
<organism evidence="1 2">
    <name type="scientific">Kickxella alabastrina</name>
    <dbReference type="NCBI Taxonomy" id="61397"/>
    <lineage>
        <taxon>Eukaryota</taxon>
        <taxon>Fungi</taxon>
        <taxon>Fungi incertae sedis</taxon>
        <taxon>Zoopagomycota</taxon>
        <taxon>Kickxellomycotina</taxon>
        <taxon>Kickxellomycetes</taxon>
        <taxon>Kickxellales</taxon>
        <taxon>Kickxellaceae</taxon>
        <taxon>Kickxella</taxon>
    </lineage>
</organism>
<dbReference type="Proteomes" id="UP001150581">
    <property type="component" value="Unassembled WGS sequence"/>
</dbReference>